<comment type="caution">
    <text evidence="3">The sequence shown here is derived from an EMBL/GenBank/DDBJ whole genome shotgun (WGS) entry which is preliminary data.</text>
</comment>
<dbReference type="SMART" id="SM00710">
    <property type="entry name" value="PbH1"/>
    <property type="match status" value="7"/>
</dbReference>
<feature type="signal peptide" evidence="1">
    <location>
        <begin position="1"/>
        <end position="29"/>
    </location>
</feature>
<evidence type="ECO:0000313" key="4">
    <source>
        <dbReference type="Proteomes" id="UP001500280"/>
    </source>
</evidence>
<dbReference type="SUPFAM" id="SSF51126">
    <property type="entry name" value="Pectin lyase-like"/>
    <property type="match status" value="1"/>
</dbReference>
<sequence length="879" mass="95130">MMRILRFTTLAALTVLLGTAVVTPPTSVAQGNDSAYTVIATVNGDQVTAGELRREMARGSGRAAALQRLTEIKVQQALFRAKGIVSDTSYAGSLRQFEQENQRRAAARSKGEPVYGPARFDEGQYFRYRFDTEVLQLKEKLAGRELPVDEKALREYYDSAGQKFFTKESPRTPLRFDVVRDRVKTQYLDESYRALVRRLARQATVQFDRGDTALIAAAPAAEGPAYAGSTTYFVDSASGSDSNNGTSESTPWQSLAKVNSTEFAPGDTIRFRAGASWNGQLSPKGSGTGAAHIAIDRYGEGAKPRINGGGNEQGAVYLLNQPYWEIRNLDVTNNRGDASRSQFVGIKVHNDSGGLLNGVLIADNTVHDVRGLQSGFYGTNGGIAVVSKMNGSRWDGVVIERNDISAVDRIGIFVGPAWQEGNPAHWQAQAHTSNVTIQDNVIDDAGGDGILNFITSQAVVQRNVVSNSGGRAHNLDSAHTDYKNTAAAGIWSAIAENTLIQYNEVYNFHARGDGQGYDIDLGSHSTYVQYNYSHNNSGGFVLLCEIEDQGVDINDARIRFNISQNDAAGVVLCLYDYPKGPDHTDIMNNTVYLGPGSTAAMMLRYSNSAAFRQAFVYNNIFYTLGNNSYLSLPATTFDYNTFYGNHHASEPGDAHKQTADPRLVRAGSGYIGRDTVDGYKLVAGSPAIGSGTDTGMLGSSDYWGNPVGSGAPSRGAYNGPGVEAPTPNLAFNAKVDSSSSVECCAFFRPKLVDGSRNSISTESAGFSSAVGNFSPHEEWITLTLPERKTFSQITLYPRNDPGAVGRGFPQNFHIQVWNGAEWLTRRTVTGAGSPTGPQTYTWGRSDFTDRIRIITAGSDGLQLTSEGYLLQLAEMEVTP</sequence>
<dbReference type="Gene3D" id="2.60.120.260">
    <property type="entry name" value="Galactose-binding domain-like"/>
    <property type="match status" value="1"/>
</dbReference>
<dbReference type="InterPro" id="IPR012334">
    <property type="entry name" value="Pectin_lyas_fold"/>
</dbReference>
<dbReference type="Pfam" id="PF13229">
    <property type="entry name" value="Beta_helix"/>
    <property type="match status" value="1"/>
</dbReference>
<name>A0ABP4V2R0_9ACTN</name>
<dbReference type="InterPro" id="IPR006626">
    <property type="entry name" value="PbH1"/>
</dbReference>
<dbReference type="EMBL" id="BAAANF010000027">
    <property type="protein sequence ID" value="GAA1716786.1"/>
    <property type="molecule type" value="Genomic_DNA"/>
</dbReference>
<keyword evidence="4" id="KW-1185">Reference proteome</keyword>
<organism evidence="3 4">
    <name type="scientific">Kribbella yunnanensis</name>
    <dbReference type="NCBI Taxonomy" id="190194"/>
    <lineage>
        <taxon>Bacteria</taxon>
        <taxon>Bacillati</taxon>
        <taxon>Actinomycetota</taxon>
        <taxon>Actinomycetes</taxon>
        <taxon>Propionibacteriales</taxon>
        <taxon>Kribbellaceae</taxon>
        <taxon>Kribbella</taxon>
    </lineage>
</organism>
<accession>A0ABP4V2R0</accession>
<feature type="domain" description="Right handed beta helix" evidence="2">
    <location>
        <begin position="312"/>
        <end position="473"/>
    </location>
</feature>
<gene>
    <name evidence="3" type="ORF">GCM10009745_76690</name>
</gene>
<keyword evidence="1" id="KW-0732">Signal</keyword>
<evidence type="ECO:0000259" key="2">
    <source>
        <dbReference type="Pfam" id="PF13229"/>
    </source>
</evidence>
<evidence type="ECO:0000256" key="1">
    <source>
        <dbReference type="SAM" id="SignalP"/>
    </source>
</evidence>
<dbReference type="InterPro" id="IPR011050">
    <property type="entry name" value="Pectin_lyase_fold/virulence"/>
</dbReference>
<dbReference type="Gene3D" id="2.160.20.10">
    <property type="entry name" value="Single-stranded right-handed beta-helix, Pectin lyase-like"/>
    <property type="match status" value="1"/>
</dbReference>
<protein>
    <recommendedName>
        <fullName evidence="2">Right handed beta helix domain-containing protein</fullName>
    </recommendedName>
</protein>
<dbReference type="SUPFAM" id="SSF49785">
    <property type="entry name" value="Galactose-binding domain-like"/>
    <property type="match status" value="1"/>
</dbReference>
<reference evidence="4" key="1">
    <citation type="journal article" date="2019" name="Int. J. Syst. Evol. Microbiol.">
        <title>The Global Catalogue of Microorganisms (GCM) 10K type strain sequencing project: providing services to taxonomists for standard genome sequencing and annotation.</title>
        <authorList>
            <consortium name="The Broad Institute Genomics Platform"/>
            <consortium name="The Broad Institute Genome Sequencing Center for Infectious Disease"/>
            <person name="Wu L."/>
            <person name="Ma J."/>
        </authorList>
    </citation>
    <scope>NUCLEOTIDE SEQUENCE [LARGE SCALE GENOMIC DNA]</scope>
    <source>
        <strain evidence="4">JCM 14307</strain>
    </source>
</reference>
<evidence type="ECO:0000313" key="3">
    <source>
        <dbReference type="EMBL" id="GAA1716786.1"/>
    </source>
</evidence>
<dbReference type="InterPro" id="IPR039448">
    <property type="entry name" value="Beta_helix"/>
</dbReference>
<proteinExistence type="predicted"/>
<feature type="chain" id="PRO_5046727372" description="Right handed beta helix domain-containing protein" evidence="1">
    <location>
        <begin position="30"/>
        <end position="879"/>
    </location>
</feature>
<dbReference type="RefSeq" id="WP_344163908.1">
    <property type="nucleotide sequence ID" value="NZ_BAAANF010000027.1"/>
</dbReference>
<dbReference type="Proteomes" id="UP001500280">
    <property type="component" value="Unassembled WGS sequence"/>
</dbReference>
<dbReference type="InterPro" id="IPR008979">
    <property type="entry name" value="Galactose-bd-like_sf"/>
</dbReference>